<reference evidence="1 2" key="1">
    <citation type="journal article" date="2011" name="BMC Genomics">
        <title>Insight into cross-talk between intra-amoebal pathogens.</title>
        <authorList>
            <person name="Gimenez G."/>
            <person name="Bertelli C."/>
            <person name="Moliner C."/>
            <person name="Robert C."/>
            <person name="Raoult D."/>
            <person name="Fournier P.E."/>
            <person name="Greub G."/>
        </authorList>
    </citation>
    <scope>NUCLEOTIDE SEQUENCE [LARGE SCALE GENOMIC DNA]</scope>
    <source>
        <strain evidence="1 2">LLAP12</strain>
    </source>
</reference>
<protein>
    <submittedName>
        <fullName evidence="1">Uncharacterized protein</fullName>
    </submittedName>
</protein>
<organism evidence="1 2">
    <name type="scientific">Legionella drancourtii LLAP12</name>
    <dbReference type="NCBI Taxonomy" id="658187"/>
    <lineage>
        <taxon>Bacteria</taxon>
        <taxon>Pseudomonadati</taxon>
        <taxon>Pseudomonadota</taxon>
        <taxon>Gammaproteobacteria</taxon>
        <taxon>Legionellales</taxon>
        <taxon>Legionellaceae</taxon>
        <taxon>Legionella</taxon>
    </lineage>
</organism>
<dbReference type="EMBL" id="JH413796">
    <property type="protein sequence ID" value="EHL32702.1"/>
    <property type="molecule type" value="Genomic_DNA"/>
</dbReference>
<keyword evidence="2" id="KW-1185">Reference proteome</keyword>
<accession>G9EJD6</accession>
<gene>
    <name evidence="1" type="ORF">LDG_5297</name>
</gene>
<sequence>MLGQIPVRRQDKEKGLLYSPKPFGLRRHLCHLKALRQD</sequence>
<evidence type="ECO:0000313" key="2">
    <source>
        <dbReference type="Proteomes" id="UP000002770"/>
    </source>
</evidence>
<proteinExistence type="predicted"/>
<dbReference type="Proteomes" id="UP000002770">
    <property type="component" value="Unassembled WGS sequence"/>
</dbReference>
<dbReference type="AlphaFoldDB" id="G9EJD6"/>
<dbReference type="HOGENOM" id="CLU_3329482_0_0_6"/>
<name>G9EJD6_9GAMM</name>
<evidence type="ECO:0000313" key="1">
    <source>
        <dbReference type="EMBL" id="EHL32702.1"/>
    </source>
</evidence>
<dbReference type="InParanoid" id="G9EJD6"/>